<keyword evidence="2" id="KW-1185">Reference proteome</keyword>
<comment type="caution">
    <text evidence="1">The sequence shown here is derived from an EMBL/GenBank/DDBJ whole genome shotgun (WGS) entry which is preliminary data.</text>
</comment>
<gene>
    <name evidence="1" type="ORF">GPECTOR_30g193</name>
</gene>
<sequence>MLYGTRDGPFWEKVKFLQQGHACVKLHIIMAGRDILSSEALYDALGDQRSFLDLAAVVHYRGVLAAVLAVGGNALPEEMAQEARQLARVGLLVDEGSGRFSFASPLHDQYYLVRVFGKSGYLDVWVRLPSGDGWGIELLCDCDNADEQAERFAGGGRYEGLPLKVYALIDFRGQGSRRVAGAVRPCPTSTT</sequence>
<proteinExistence type="predicted"/>
<dbReference type="Proteomes" id="UP000075714">
    <property type="component" value="Unassembled WGS sequence"/>
</dbReference>
<accession>A0A150GE60</accession>
<dbReference type="OrthoDB" id="2411218at2759"/>
<evidence type="ECO:0000313" key="2">
    <source>
        <dbReference type="Proteomes" id="UP000075714"/>
    </source>
</evidence>
<reference evidence="2" key="1">
    <citation type="journal article" date="2016" name="Nat. Commun.">
        <title>The Gonium pectorale genome demonstrates co-option of cell cycle regulation during the evolution of multicellularity.</title>
        <authorList>
            <person name="Hanschen E.R."/>
            <person name="Marriage T.N."/>
            <person name="Ferris P.J."/>
            <person name="Hamaji T."/>
            <person name="Toyoda A."/>
            <person name="Fujiyama A."/>
            <person name="Neme R."/>
            <person name="Noguchi H."/>
            <person name="Minakuchi Y."/>
            <person name="Suzuki M."/>
            <person name="Kawai-Toyooka H."/>
            <person name="Smith D.R."/>
            <person name="Sparks H."/>
            <person name="Anderson J."/>
            <person name="Bakaric R."/>
            <person name="Luria V."/>
            <person name="Karger A."/>
            <person name="Kirschner M.W."/>
            <person name="Durand P.M."/>
            <person name="Michod R.E."/>
            <person name="Nozaki H."/>
            <person name="Olson B.J."/>
        </authorList>
    </citation>
    <scope>NUCLEOTIDE SEQUENCE [LARGE SCALE GENOMIC DNA]</scope>
    <source>
        <strain evidence="2">NIES-2863</strain>
    </source>
</reference>
<dbReference type="AlphaFoldDB" id="A0A150GE60"/>
<dbReference type="EMBL" id="LSYV01000031">
    <property type="protein sequence ID" value="KXZ48098.1"/>
    <property type="molecule type" value="Genomic_DNA"/>
</dbReference>
<protein>
    <submittedName>
        <fullName evidence="1">Uncharacterized protein</fullName>
    </submittedName>
</protein>
<name>A0A150GE60_GONPE</name>
<evidence type="ECO:0000313" key="1">
    <source>
        <dbReference type="EMBL" id="KXZ48098.1"/>
    </source>
</evidence>
<organism evidence="1 2">
    <name type="scientific">Gonium pectorale</name>
    <name type="common">Green alga</name>
    <dbReference type="NCBI Taxonomy" id="33097"/>
    <lineage>
        <taxon>Eukaryota</taxon>
        <taxon>Viridiplantae</taxon>
        <taxon>Chlorophyta</taxon>
        <taxon>core chlorophytes</taxon>
        <taxon>Chlorophyceae</taxon>
        <taxon>CS clade</taxon>
        <taxon>Chlamydomonadales</taxon>
        <taxon>Volvocaceae</taxon>
        <taxon>Gonium</taxon>
    </lineage>
</organism>